<dbReference type="InterPro" id="IPR013424">
    <property type="entry name" value="Ice-binding_C"/>
</dbReference>
<protein>
    <recommendedName>
        <fullName evidence="2">Ice-binding protein C-terminal domain-containing protein</fullName>
    </recommendedName>
</protein>
<dbReference type="RefSeq" id="WP_146447789.1">
    <property type="nucleotide sequence ID" value="NZ_SJPS01000001.1"/>
</dbReference>
<evidence type="ECO:0000259" key="2">
    <source>
        <dbReference type="Pfam" id="PF07589"/>
    </source>
</evidence>
<evidence type="ECO:0000256" key="1">
    <source>
        <dbReference type="SAM" id="SignalP"/>
    </source>
</evidence>
<dbReference type="Proteomes" id="UP000318437">
    <property type="component" value="Unassembled WGS sequence"/>
</dbReference>
<accession>A0A5C6CZ09</accession>
<dbReference type="EMBL" id="SJPS01000001">
    <property type="protein sequence ID" value="TWU29820.1"/>
    <property type="molecule type" value="Genomic_DNA"/>
</dbReference>
<comment type="caution">
    <text evidence="3">The sequence shown here is derived from an EMBL/GenBank/DDBJ whole genome shotgun (WGS) entry which is preliminary data.</text>
</comment>
<dbReference type="OrthoDB" id="272731at2"/>
<gene>
    <name evidence="3" type="ORF">Pla144_05990</name>
</gene>
<evidence type="ECO:0000313" key="3">
    <source>
        <dbReference type="EMBL" id="TWU29820.1"/>
    </source>
</evidence>
<name>A0A5C6CZ09_9BACT</name>
<sequence length="231" mass="23927" precursor="true">MTRFKLLACCAIAAVAALGTQAQAATVTVSKSTAPWLGYMNWTDIDNSPADDGGGGWGVADLVATFDDGAGTLTLSPNQIGDPNPYWYPDGTAAPGGKIMQANLYQEVTGALAGQTVTFEGNVLSDTTSADYSARIFVSDFAPDYSSRVDSFFDITTAGPFSVSLATINDAARHVQYGFQFIGQNIFPDAGNAQLLAAAGSVVIGTVPEPASLTLVGLCGLALVGIRRRSL</sequence>
<proteinExistence type="predicted"/>
<feature type="chain" id="PRO_5022917961" description="Ice-binding protein C-terminal domain-containing protein" evidence="1">
    <location>
        <begin position="25"/>
        <end position="231"/>
    </location>
</feature>
<reference evidence="3 4" key="1">
    <citation type="submission" date="2019-02" db="EMBL/GenBank/DDBJ databases">
        <title>Deep-cultivation of Planctomycetes and their phenomic and genomic characterization uncovers novel biology.</title>
        <authorList>
            <person name="Wiegand S."/>
            <person name="Jogler M."/>
            <person name="Boedeker C."/>
            <person name="Pinto D."/>
            <person name="Vollmers J."/>
            <person name="Rivas-Marin E."/>
            <person name="Kohn T."/>
            <person name="Peeters S.H."/>
            <person name="Heuer A."/>
            <person name="Rast P."/>
            <person name="Oberbeckmann S."/>
            <person name="Bunk B."/>
            <person name="Jeske O."/>
            <person name="Meyerdierks A."/>
            <person name="Storesund J.E."/>
            <person name="Kallscheuer N."/>
            <person name="Luecker S."/>
            <person name="Lage O.M."/>
            <person name="Pohl T."/>
            <person name="Merkel B.J."/>
            <person name="Hornburger P."/>
            <person name="Mueller R.-W."/>
            <person name="Bruemmer F."/>
            <person name="Labrenz M."/>
            <person name="Spormann A.M."/>
            <person name="Op Den Camp H."/>
            <person name="Overmann J."/>
            <person name="Amann R."/>
            <person name="Jetten M.S.M."/>
            <person name="Mascher T."/>
            <person name="Medema M.H."/>
            <person name="Devos D.P."/>
            <person name="Kaster A.-K."/>
            <person name="Ovreas L."/>
            <person name="Rohde M."/>
            <person name="Galperin M.Y."/>
            <person name="Jogler C."/>
        </authorList>
    </citation>
    <scope>NUCLEOTIDE SEQUENCE [LARGE SCALE GENOMIC DNA]</scope>
    <source>
        <strain evidence="3 4">Pla144</strain>
    </source>
</reference>
<evidence type="ECO:0000313" key="4">
    <source>
        <dbReference type="Proteomes" id="UP000318437"/>
    </source>
</evidence>
<dbReference type="AlphaFoldDB" id="A0A5C6CZ09"/>
<organism evidence="3 4">
    <name type="scientific">Bythopirellula polymerisocia</name>
    <dbReference type="NCBI Taxonomy" id="2528003"/>
    <lineage>
        <taxon>Bacteria</taxon>
        <taxon>Pseudomonadati</taxon>
        <taxon>Planctomycetota</taxon>
        <taxon>Planctomycetia</taxon>
        <taxon>Pirellulales</taxon>
        <taxon>Lacipirellulaceae</taxon>
        <taxon>Bythopirellula</taxon>
    </lineage>
</organism>
<keyword evidence="4" id="KW-1185">Reference proteome</keyword>
<keyword evidence="1" id="KW-0732">Signal</keyword>
<feature type="domain" description="Ice-binding protein C-terminal" evidence="2">
    <location>
        <begin position="206"/>
        <end position="229"/>
    </location>
</feature>
<feature type="signal peptide" evidence="1">
    <location>
        <begin position="1"/>
        <end position="24"/>
    </location>
</feature>
<dbReference type="Pfam" id="PF07589">
    <property type="entry name" value="PEP-CTERM"/>
    <property type="match status" value="1"/>
</dbReference>